<keyword evidence="2" id="KW-0820">tRNA-binding</keyword>
<protein>
    <recommendedName>
        <fullName evidence="2">D-aminoacyl-tRNA deacylase</fullName>
        <shortName evidence="2">DTD</shortName>
        <ecNumber evidence="2">3.1.1.96</ecNumber>
    </recommendedName>
    <alternativeName>
        <fullName evidence="2">Gly-tRNA(Ala) deacylase</fullName>
        <ecNumber evidence="2">3.1.1.-</ecNumber>
    </alternativeName>
</protein>
<comment type="subunit">
    <text evidence="2">Homodimer.</text>
</comment>
<dbReference type="AlphaFoldDB" id="A0A564UIW3"/>
<reference evidence="3 4" key="1">
    <citation type="submission" date="2019-07" db="EMBL/GenBank/DDBJ databases">
        <authorList>
            <person name="Hibberd C M."/>
            <person name="Gehrig L. J."/>
            <person name="Chang H.-W."/>
            <person name="Venkatesh S."/>
        </authorList>
    </citation>
    <scope>NUCLEOTIDE SEQUENCE [LARGE SCALE GENOMIC DNA]</scope>
    <source>
        <strain evidence="3">Ruminococcus_torques_SSTS_Bg7063</strain>
    </source>
</reference>
<comment type="domain">
    <text evidence="2">A Gly-cisPro motif from one monomer fits into the active site of the other monomer to allow specific chiral rejection of L-amino acids.</text>
</comment>
<dbReference type="PANTHER" id="PTHR10472">
    <property type="entry name" value="D-TYROSYL-TRNA TYR DEACYLASE"/>
    <property type="match status" value="1"/>
</dbReference>
<keyword evidence="4" id="KW-1185">Reference proteome</keyword>
<evidence type="ECO:0000256" key="2">
    <source>
        <dbReference type="HAMAP-Rule" id="MF_00518"/>
    </source>
</evidence>
<dbReference type="NCBIfam" id="TIGR00256">
    <property type="entry name" value="D-aminoacyl-tRNA deacylase"/>
    <property type="match status" value="1"/>
</dbReference>
<dbReference type="HAMAP" id="MF_00518">
    <property type="entry name" value="Deacylase_Dtd"/>
    <property type="match status" value="1"/>
</dbReference>
<sequence>MRFVIQRVTEASVTIDGEISGKIGKGYLVLIGVADTDTKEIADKMIRKMIGLRIFEDEQGKTNLSLADVDGGLLLVSQFTLYANCKRGNRPSFIEAGKPDMANEMYEYIIEKCGESVDEVQTGEFGADMKVQLLNDGPFTILLDSDQL</sequence>
<comment type="catalytic activity">
    <reaction evidence="2">
        <text>glycyl-tRNA(Ala) + H2O = tRNA(Ala) + glycine + H(+)</text>
        <dbReference type="Rhea" id="RHEA:53744"/>
        <dbReference type="Rhea" id="RHEA-COMP:9657"/>
        <dbReference type="Rhea" id="RHEA-COMP:13640"/>
        <dbReference type="ChEBI" id="CHEBI:15377"/>
        <dbReference type="ChEBI" id="CHEBI:15378"/>
        <dbReference type="ChEBI" id="CHEBI:57305"/>
        <dbReference type="ChEBI" id="CHEBI:78442"/>
        <dbReference type="ChEBI" id="CHEBI:78522"/>
    </reaction>
</comment>
<dbReference type="EC" id="3.1.1.96" evidence="2"/>
<comment type="subcellular location">
    <subcellularLocation>
        <location evidence="2">Cytoplasm</location>
    </subcellularLocation>
</comment>
<dbReference type="RefSeq" id="WP_144367742.1">
    <property type="nucleotide sequence ID" value="NZ_CABHNA010000087.1"/>
</dbReference>
<evidence type="ECO:0000313" key="3">
    <source>
        <dbReference type="EMBL" id="VUX19475.1"/>
    </source>
</evidence>
<feature type="short sequence motif" description="Gly-cisPro motif, important for rejection of L-amino acids" evidence="2">
    <location>
        <begin position="137"/>
        <end position="138"/>
    </location>
</feature>
<name>A0A564UIW3_9FIRM</name>
<dbReference type="EC" id="3.1.1.-" evidence="2"/>
<comment type="similarity">
    <text evidence="1 2">Belongs to the DTD family.</text>
</comment>
<evidence type="ECO:0000256" key="1">
    <source>
        <dbReference type="ARBA" id="ARBA00009673"/>
    </source>
</evidence>
<keyword evidence="2" id="KW-0694">RNA-binding</keyword>
<gene>
    <name evidence="2 3" type="primary">dtd</name>
    <name evidence="3" type="ORF">RTSSTS7063_02531</name>
</gene>
<dbReference type="PANTHER" id="PTHR10472:SF5">
    <property type="entry name" value="D-AMINOACYL-TRNA DEACYLASE 1"/>
    <property type="match status" value="1"/>
</dbReference>
<dbReference type="Pfam" id="PF02580">
    <property type="entry name" value="Tyr_Deacylase"/>
    <property type="match status" value="1"/>
</dbReference>
<dbReference type="GO" id="GO:0043908">
    <property type="term" value="F:Ser(Gly)-tRNA(Ala) hydrolase activity"/>
    <property type="evidence" value="ECO:0007669"/>
    <property type="project" value="UniProtKB-UniRule"/>
</dbReference>
<dbReference type="GO" id="GO:0000049">
    <property type="term" value="F:tRNA binding"/>
    <property type="evidence" value="ECO:0007669"/>
    <property type="project" value="UniProtKB-UniRule"/>
</dbReference>
<dbReference type="EMBL" id="CABHNA010000087">
    <property type="protein sequence ID" value="VUX19475.1"/>
    <property type="molecule type" value="Genomic_DNA"/>
</dbReference>
<keyword evidence="2" id="KW-0963">Cytoplasm</keyword>
<dbReference type="CDD" id="cd00563">
    <property type="entry name" value="Dtyr_deacylase"/>
    <property type="match status" value="1"/>
</dbReference>
<dbReference type="SUPFAM" id="SSF69500">
    <property type="entry name" value="DTD-like"/>
    <property type="match status" value="1"/>
</dbReference>
<dbReference type="GO" id="GO:0019478">
    <property type="term" value="P:D-amino acid catabolic process"/>
    <property type="evidence" value="ECO:0007669"/>
    <property type="project" value="UniProtKB-UniRule"/>
</dbReference>
<keyword evidence="2 3" id="KW-0378">Hydrolase</keyword>
<dbReference type="Proteomes" id="UP000363661">
    <property type="component" value="Unassembled WGS sequence"/>
</dbReference>
<dbReference type="GO" id="GO:0051500">
    <property type="term" value="F:D-tyrosyl-tRNA(Tyr) deacylase activity"/>
    <property type="evidence" value="ECO:0007669"/>
    <property type="project" value="TreeGrafter"/>
</dbReference>
<proteinExistence type="inferred from homology"/>
<accession>A0A564UIW3</accession>
<dbReference type="InterPro" id="IPR023509">
    <property type="entry name" value="DTD-like_sf"/>
</dbReference>
<dbReference type="GO" id="GO:0106026">
    <property type="term" value="F:Gly-tRNA(Ala) deacylase activity"/>
    <property type="evidence" value="ECO:0007669"/>
    <property type="project" value="UniProtKB-UniRule"/>
</dbReference>
<comment type="function">
    <text evidence="2">An aminoacyl-tRNA editing enzyme that deacylates mischarged D-aminoacyl-tRNAs. Also deacylates mischarged glycyl-tRNA(Ala), protecting cells against glycine mischarging by AlaRS. Acts via tRNA-based rather than protein-based catalysis; rejects L-amino acids rather than detecting D-amino acids in the active site. By recycling D-aminoacyl-tRNA to D-amino acids and free tRNA molecules, this enzyme counteracts the toxicity associated with the formation of D-aminoacyl-tRNA entities in vivo and helps enforce protein L-homochirality.</text>
</comment>
<dbReference type="GO" id="GO:0005737">
    <property type="term" value="C:cytoplasm"/>
    <property type="evidence" value="ECO:0007669"/>
    <property type="project" value="UniProtKB-SubCell"/>
</dbReference>
<organism evidence="3 4">
    <name type="scientific">[Ruminococcus] torques</name>
    <dbReference type="NCBI Taxonomy" id="33039"/>
    <lineage>
        <taxon>Bacteria</taxon>
        <taxon>Bacillati</taxon>
        <taxon>Bacillota</taxon>
        <taxon>Clostridia</taxon>
        <taxon>Lachnospirales</taxon>
        <taxon>Lachnospiraceae</taxon>
        <taxon>Mediterraneibacter</taxon>
    </lineage>
</organism>
<comment type="catalytic activity">
    <reaction evidence="2">
        <text>a D-aminoacyl-tRNA + H2O = a tRNA + a D-alpha-amino acid + H(+)</text>
        <dbReference type="Rhea" id="RHEA:13953"/>
        <dbReference type="Rhea" id="RHEA-COMP:10123"/>
        <dbReference type="Rhea" id="RHEA-COMP:10124"/>
        <dbReference type="ChEBI" id="CHEBI:15377"/>
        <dbReference type="ChEBI" id="CHEBI:15378"/>
        <dbReference type="ChEBI" id="CHEBI:59871"/>
        <dbReference type="ChEBI" id="CHEBI:78442"/>
        <dbReference type="ChEBI" id="CHEBI:79333"/>
        <dbReference type="EC" id="3.1.1.96"/>
    </reaction>
</comment>
<dbReference type="InterPro" id="IPR003732">
    <property type="entry name" value="Daa-tRNA_deacyls_DTD"/>
</dbReference>
<dbReference type="Gene3D" id="3.50.80.10">
    <property type="entry name" value="D-tyrosyl-tRNA(Tyr) deacylase"/>
    <property type="match status" value="1"/>
</dbReference>
<dbReference type="FunFam" id="3.50.80.10:FF:000001">
    <property type="entry name" value="D-aminoacyl-tRNA deacylase"/>
    <property type="match status" value="1"/>
</dbReference>
<evidence type="ECO:0000313" key="4">
    <source>
        <dbReference type="Proteomes" id="UP000363661"/>
    </source>
</evidence>